<dbReference type="Proteomes" id="UP000178606">
    <property type="component" value="Unassembled WGS sequence"/>
</dbReference>
<dbReference type="PANTHER" id="PTHR43056">
    <property type="entry name" value="PEPTIDASE S9 PROLYL OLIGOPEPTIDASE"/>
    <property type="match status" value="1"/>
</dbReference>
<dbReference type="InterPro" id="IPR005674">
    <property type="entry name" value="CocE/Ser_esterase"/>
</dbReference>
<dbReference type="Gene3D" id="1.10.3020.10">
    <property type="entry name" value="alpha-amino acid ester hydrolase ( Helical cap domain)"/>
    <property type="match status" value="1"/>
</dbReference>
<dbReference type="SMART" id="SM00939">
    <property type="entry name" value="PepX_C"/>
    <property type="match status" value="1"/>
</dbReference>
<dbReference type="SUPFAM" id="SSF53474">
    <property type="entry name" value="alpha/beta-Hydrolases"/>
    <property type="match status" value="1"/>
</dbReference>
<name>A0A1F6CRE0_HANXR</name>
<dbReference type="Gene3D" id="3.40.50.1820">
    <property type="entry name" value="alpha/beta hydrolase"/>
    <property type="match status" value="1"/>
</dbReference>
<evidence type="ECO:0000313" key="3">
    <source>
        <dbReference type="EMBL" id="OGG51650.1"/>
    </source>
</evidence>
<evidence type="ECO:0000259" key="2">
    <source>
        <dbReference type="SMART" id="SM00939"/>
    </source>
</evidence>
<gene>
    <name evidence="3" type="ORF">A3F84_29340</name>
</gene>
<accession>A0A1F6CRE0</accession>
<proteinExistence type="predicted"/>
<dbReference type="Pfam" id="PF02129">
    <property type="entry name" value="Peptidase_S15"/>
    <property type="match status" value="1"/>
</dbReference>
<feature type="domain" description="Xaa-Pro dipeptidyl-peptidase C-terminal" evidence="2">
    <location>
        <begin position="271"/>
        <end position="547"/>
    </location>
</feature>
<comment type="caution">
    <text evidence="3">The sequence shown here is derived from an EMBL/GenBank/DDBJ whole genome shotgun (WGS) entry which is preliminary data.</text>
</comment>
<dbReference type="AlphaFoldDB" id="A0A1F6CRE0"/>
<dbReference type="InterPro" id="IPR050585">
    <property type="entry name" value="Xaa-Pro_dipeptidyl-ppase/CocE"/>
</dbReference>
<dbReference type="GO" id="GO:0008239">
    <property type="term" value="F:dipeptidyl-peptidase activity"/>
    <property type="evidence" value="ECO:0007669"/>
    <property type="project" value="InterPro"/>
</dbReference>
<dbReference type="InterPro" id="IPR000383">
    <property type="entry name" value="Xaa-Pro-like_dom"/>
</dbReference>
<dbReference type="Pfam" id="PF08530">
    <property type="entry name" value="PepX_C"/>
    <property type="match status" value="1"/>
</dbReference>
<organism evidence="3 4">
    <name type="scientific">Handelsmanbacteria sp. (strain RIFCSPLOWO2_12_FULL_64_10)</name>
    <dbReference type="NCBI Taxonomy" id="1817868"/>
    <lineage>
        <taxon>Bacteria</taxon>
        <taxon>Candidatus Handelsmaniibacteriota</taxon>
    </lineage>
</organism>
<reference evidence="3 4" key="1">
    <citation type="journal article" date="2016" name="Nat. Commun.">
        <title>Thousands of microbial genomes shed light on interconnected biogeochemical processes in an aquifer system.</title>
        <authorList>
            <person name="Anantharaman K."/>
            <person name="Brown C.T."/>
            <person name="Hug L.A."/>
            <person name="Sharon I."/>
            <person name="Castelle C.J."/>
            <person name="Probst A.J."/>
            <person name="Thomas B.C."/>
            <person name="Singh A."/>
            <person name="Wilkins M.J."/>
            <person name="Karaoz U."/>
            <person name="Brodie E.L."/>
            <person name="Williams K.H."/>
            <person name="Hubbard S.S."/>
            <person name="Banfield J.F."/>
        </authorList>
    </citation>
    <scope>NUCLEOTIDE SEQUENCE [LARGE SCALE GENOMIC DNA]</scope>
    <source>
        <strain evidence="4">RIFCSPLOWO2_12_FULL_64_10</strain>
    </source>
</reference>
<keyword evidence="1" id="KW-0378">Hydrolase</keyword>
<evidence type="ECO:0000256" key="1">
    <source>
        <dbReference type="ARBA" id="ARBA00022801"/>
    </source>
</evidence>
<dbReference type="PANTHER" id="PTHR43056:SF10">
    <property type="entry name" value="COCE_NOND FAMILY, PUTATIVE (AFU_ORTHOLOGUE AFUA_7G00600)-RELATED"/>
    <property type="match status" value="1"/>
</dbReference>
<sequence>MERTPYDKEGKVNEGRYFARRGYVAVMQDVRGRFQSEGEWYPFAKEAPDGYDSVEWAAGQPWCDGNVGTMGGSYCGSDQSALATLNPPHLRAMVVAVGTSNYHKSSLRQNGALELRFMVYAFRMATTSREALSDATLKAALTADFERVGEWLTRTPYKKGSSALRFLPSYEQWLLDILAEGDFNDYWRQRGYAIEPYYEEHADVPTIYLGGWYDSYARGTTDNYVALSRMKRSPQRLIMGPWTHGGWGASYAGEVDFGPEAAMDDYNGYRLRWFDRWLKGIDNGVDRERPVRIFVMGGGGSRKDRNGRLSHGGVWRDAEDWPLPGTRYTSYYLHADGTLGPDPPRVSEPGRYTFDPKDPVPTIGGGISAANEVMQPGAYDQRGGRRFYGCRDTLPLSARSDVLVFQTPELTEDVEVTGPLVVRLWASTSAQDTDFTAKLIDVHPPNADCPDGFAQNLSDSILRGRYRNSRERGEPMEPGKVYELGIVMYPTSNLFCKGHRIRLDISSSNFPRFDVNPNTGGPLGRDRRVVVAENAIHHDPERPSHIVLPVIPR</sequence>
<evidence type="ECO:0000313" key="4">
    <source>
        <dbReference type="Proteomes" id="UP000178606"/>
    </source>
</evidence>
<dbReference type="InterPro" id="IPR013736">
    <property type="entry name" value="Xaa-Pro_dipept_C"/>
</dbReference>
<protein>
    <recommendedName>
        <fullName evidence="2">Xaa-Pro dipeptidyl-peptidase C-terminal domain-containing protein</fullName>
    </recommendedName>
</protein>
<dbReference type="NCBIfam" id="TIGR00976">
    <property type="entry name" value="CocE_NonD"/>
    <property type="match status" value="1"/>
</dbReference>
<dbReference type="SUPFAM" id="SSF49785">
    <property type="entry name" value="Galactose-binding domain-like"/>
    <property type="match status" value="1"/>
</dbReference>
<dbReference type="InterPro" id="IPR029058">
    <property type="entry name" value="AB_hydrolase_fold"/>
</dbReference>
<dbReference type="Gene3D" id="2.60.120.260">
    <property type="entry name" value="Galactose-binding domain-like"/>
    <property type="match status" value="1"/>
</dbReference>
<dbReference type="InterPro" id="IPR008979">
    <property type="entry name" value="Galactose-bd-like_sf"/>
</dbReference>
<dbReference type="EMBL" id="MFKF01000174">
    <property type="protein sequence ID" value="OGG51650.1"/>
    <property type="molecule type" value="Genomic_DNA"/>
</dbReference>